<dbReference type="GO" id="GO:0003677">
    <property type="term" value="F:DNA binding"/>
    <property type="evidence" value="ECO:0007669"/>
    <property type="project" value="UniProtKB-KW"/>
</dbReference>
<dbReference type="InterPro" id="IPR050707">
    <property type="entry name" value="HTH_MetabolicPath_Reg"/>
</dbReference>
<evidence type="ECO:0000259" key="5">
    <source>
        <dbReference type="PROSITE" id="PS51078"/>
    </source>
</evidence>
<dbReference type="InterPro" id="IPR036388">
    <property type="entry name" value="WH-like_DNA-bd_sf"/>
</dbReference>
<keyword evidence="7" id="KW-1185">Reference proteome</keyword>
<proteinExistence type="predicted"/>
<dbReference type="PANTHER" id="PTHR30136:SF24">
    <property type="entry name" value="HTH-TYPE TRANSCRIPTIONAL REPRESSOR ALLR"/>
    <property type="match status" value="1"/>
</dbReference>
<dbReference type="Gene3D" id="3.30.450.40">
    <property type="match status" value="1"/>
</dbReference>
<evidence type="ECO:0000256" key="2">
    <source>
        <dbReference type="ARBA" id="ARBA00023125"/>
    </source>
</evidence>
<dbReference type="InterPro" id="IPR014757">
    <property type="entry name" value="Tscrpt_reg_IclR_C"/>
</dbReference>
<feature type="domain" description="HTH iclR-type" evidence="4">
    <location>
        <begin position="2"/>
        <end position="65"/>
    </location>
</feature>
<evidence type="ECO:0000313" key="7">
    <source>
        <dbReference type="Proteomes" id="UP000249016"/>
    </source>
</evidence>
<evidence type="ECO:0000256" key="3">
    <source>
        <dbReference type="ARBA" id="ARBA00023163"/>
    </source>
</evidence>
<gene>
    <name evidence="6" type="ORF">HMF3257_01950</name>
</gene>
<evidence type="ECO:0000256" key="1">
    <source>
        <dbReference type="ARBA" id="ARBA00023015"/>
    </source>
</evidence>
<keyword evidence="1" id="KW-0805">Transcription regulation</keyword>
<dbReference type="GO" id="GO:0003700">
    <property type="term" value="F:DNA-binding transcription factor activity"/>
    <property type="evidence" value="ECO:0007669"/>
    <property type="project" value="TreeGrafter"/>
</dbReference>
<dbReference type="GO" id="GO:0045892">
    <property type="term" value="P:negative regulation of DNA-templated transcription"/>
    <property type="evidence" value="ECO:0007669"/>
    <property type="project" value="TreeGrafter"/>
</dbReference>
<sequence length="245" mass="27299">MVLVIVKAFDILEWVARDPGRAYSLTEIAEALQMNQATCVNILQTLVAKNYLEHLGRKKGYRLGPMAYNLTNNLSYSQNLVLAAKDEMEKLTTELNETSILGIIRNQKRFIVHLVNSDQDLQVRSRSERNVYETATGRLLLAFMSAKERDSFLQSNGLPSEETWPEATNSADLDTALAKIRTHSLAITHSKAHIIGLAVPIRKGGLVVASLSVFLPEIRCSASRQKEIIQALQQAAQVINERLDA</sequence>
<dbReference type="RefSeq" id="WP_111340373.1">
    <property type="nucleotide sequence ID" value="NZ_QLII01000001.1"/>
</dbReference>
<feature type="domain" description="IclR-ED" evidence="5">
    <location>
        <begin position="66"/>
        <end position="245"/>
    </location>
</feature>
<comment type="caution">
    <text evidence="6">The sequence shown here is derived from an EMBL/GenBank/DDBJ whole genome shotgun (WGS) entry which is preliminary data.</text>
</comment>
<keyword evidence="3" id="KW-0804">Transcription</keyword>
<accession>A0A327NHT3</accession>
<reference evidence="6 7" key="1">
    <citation type="submission" date="2018-06" db="EMBL/GenBank/DDBJ databases">
        <title>Spirosoma sp. HMF3257 Genome sequencing and assembly.</title>
        <authorList>
            <person name="Kang H."/>
            <person name="Cha I."/>
            <person name="Kim H."/>
            <person name="Kang J."/>
            <person name="Joh K."/>
        </authorList>
    </citation>
    <scope>NUCLEOTIDE SEQUENCE [LARGE SCALE GENOMIC DNA]</scope>
    <source>
        <strain evidence="6 7">HMF3257</strain>
    </source>
</reference>
<dbReference type="PROSITE" id="PS51078">
    <property type="entry name" value="ICLR_ED"/>
    <property type="match status" value="1"/>
</dbReference>
<dbReference type="PANTHER" id="PTHR30136">
    <property type="entry name" value="HELIX-TURN-HELIX TRANSCRIPTIONAL REGULATOR, ICLR FAMILY"/>
    <property type="match status" value="1"/>
</dbReference>
<dbReference type="SUPFAM" id="SSF46785">
    <property type="entry name" value="Winged helix' DNA-binding domain"/>
    <property type="match status" value="1"/>
</dbReference>
<dbReference type="InterPro" id="IPR029016">
    <property type="entry name" value="GAF-like_dom_sf"/>
</dbReference>
<dbReference type="PROSITE" id="PS51077">
    <property type="entry name" value="HTH_ICLR"/>
    <property type="match status" value="1"/>
</dbReference>
<name>A0A327NHT3_9BACT</name>
<evidence type="ECO:0000313" key="6">
    <source>
        <dbReference type="EMBL" id="RAI73494.1"/>
    </source>
</evidence>
<dbReference type="InterPro" id="IPR036390">
    <property type="entry name" value="WH_DNA-bd_sf"/>
</dbReference>
<dbReference type="Pfam" id="PF01614">
    <property type="entry name" value="IclR_C"/>
    <property type="match status" value="1"/>
</dbReference>
<keyword evidence="2" id="KW-0238">DNA-binding</keyword>
<dbReference type="OrthoDB" id="940174at2"/>
<evidence type="ECO:0000259" key="4">
    <source>
        <dbReference type="PROSITE" id="PS51077"/>
    </source>
</evidence>
<dbReference type="AlphaFoldDB" id="A0A327NHT3"/>
<protein>
    <submittedName>
        <fullName evidence="6">IclR family transcriptional regulator</fullName>
    </submittedName>
</protein>
<dbReference type="Gene3D" id="1.10.10.10">
    <property type="entry name" value="Winged helix-like DNA-binding domain superfamily/Winged helix DNA-binding domain"/>
    <property type="match status" value="1"/>
</dbReference>
<dbReference type="InterPro" id="IPR005471">
    <property type="entry name" value="Tscrpt_reg_IclR_N"/>
</dbReference>
<organism evidence="6 7">
    <name type="scientific">Spirosoma telluris</name>
    <dbReference type="NCBI Taxonomy" id="2183553"/>
    <lineage>
        <taxon>Bacteria</taxon>
        <taxon>Pseudomonadati</taxon>
        <taxon>Bacteroidota</taxon>
        <taxon>Cytophagia</taxon>
        <taxon>Cytophagales</taxon>
        <taxon>Cytophagaceae</taxon>
        <taxon>Spirosoma</taxon>
    </lineage>
</organism>
<dbReference type="Proteomes" id="UP000249016">
    <property type="component" value="Unassembled WGS sequence"/>
</dbReference>
<dbReference type="SUPFAM" id="SSF55781">
    <property type="entry name" value="GAF domain-like"/>
    <property type="match status" value="1"/>
</dbReference>
<dbReference type="EMBL" id="QLII01000001">
    <property type="protein sequence ID" value="RAI73494.1"/>
    <property type="molecule type" value="Genomic_DNA"/>
</dbReference>
<dbReference type="Pfam" id="PF09339">
    <property type="entry name" value="HTH_IclR"/>
    <property type="match status" value="1"/>
</dbReference>
<dbReference type="SMART" id="SM00346">
    <property type="entry name" value="HTH_ICLR"/>
    <property type="match status" value="1"/>
</dbReference>